<dbReference type="Gene3D" id="3.40.50.620">
    <property type="entry name" value="HUPs"/>
    <property type="match status" value="1"/>
</dbReference>
<evidence type="ECO:0000256" key="5">
    <source>
        <dbReference type="ARBA" id="ARBA00023004"/>
    </source>
</evidence>
<dbReference type="InterPro" id="IPR004511">
    <property type="entry name" value="PAPS/APS_Rdtase"/>
</dbReference>
<proteinExistence type="inferred from homology"/>
<dbReference type="FunFam" id="3.40.50.620:FF:000136">
    <property type="entry name" value="Probable phosphoadenosine phosphosulfate reductase"/>
    <property type="match status" value="1"/>
</dbReference>
<evidence type="ECO:0000256" key="3">
    <source>
        <dbReference type="ARBA" id="ARBA00022723"/>
    </source>
</evidence>
<evidence type="ECO:0000256" key="8">
    <source>
        <dbReference type="SAM" id="MobiDB-lite"/>
    </source>
</evidence>
<keyword evidence="2" id="KW-0963">Cytoplasm</keyword>
<dbReference type="PIRSF" id="PIRSF000857">
    <property type="entry name" value="PAPS_reductase"/>
    <property type="match status" value="1"/>
</dbReference>
<dbReference type="AlphaFoldDB" id="A0A8K0JN64"/>
<dbReference type="Proteomes" id="UP000812966">
    <property type="component" value="Unassembled WGS sequence"/>
</dbReference>
<dbReference type="Pfam" id="PF01507">
    <property type="entry name" value="PAPS_reduct"/>
    <property type="match status" value="1"/>
</dbReference>
<evidence type="ECO:0000256" key="7">
    <source>
        <dbReference type="ARBA" id="ARBA00024327"/>
    </source>
</evidence>
<evidence type="ECO:0000256" key="1">
    <source>
        <dbReference type="ARBA" id="ARBA00009732"/>
    </source>
</evidence>
<dbReference type="GO" id="GO:0019379">
    <property type="term" value="P:sulfate assimilation, phosphoadenylyl sulfate reduction by phosphoadenylyl-sulfate reductase (thioredoxin)"/>
    <property type="evidence" value="ECO:0007669"/>
    <property type="project" value="InterPro"/>
</dbReference>
<reference evidence="10" key="1">
    <citation type="submission" date="2020-04" db="EMBL/GenBank/DDBJ databases">
        <title>Analysis of mating type loci in Filobasidium floriforme.</title>
        <authorList>
            <person name="Nowrousian M."/>
        </authorList>
    </citation>
    <scope>NUCLEOTIDE SEQUENCE</scope>
    <source>
        <strain evidence="10">CBS 6242</strain>
    </source>
</reference>
<dbReference type="EMBL" id="JABELV010000032">
    <property type="protein sequence ID" value="KAG7562424.1"/>
    <property type="molecule type" value="Genomic_DNA"/>
</dbReference>
<dbReference type="NCBIfam" id="TIGR02057">
    <property type="entry name" value="PAPS_reductase"/>
    <property type="match status" value="1"/>
</dbReference>
<keyword evidence="5" id="KW-0408">Iron</keyword>
<dbReference type="HAMAP" id="MF_00063">
    <property type="entry name" value="CysH"/>
    <property type="match status" value="1"/>
</dbReference>
<dbReference type="InterPro" id="IPR011800">
    <property type="entry name" value="PAPS_reductase_CysH"/>
</dbReference>
<comment type="pathway">
    <text evidence="7">Sulfur metabolism; hydrogen sulfide biosynthesis; sulfite from sulfate.</text>
</comment>
<dbReference type="InterPro" id="IPR002500">
    <property type="entry name" value="PAPS_reduct_dom"/>
</dbReference>
<evidence type="ECO:0000256" key="2">
    <source>
        <dbReference type="ARBA" id="ARBA00022490"/>
    </source>
</evidence>
<name>A0A8K0JN64_9TREE</name>
<evidence type="ECO:0000256" key="6">
    <source>
        <dbReference type="ARBA" id="ARBA00023014"/>
    </source>
</evidence>
<dbReference type="PANTHER" id="PTHR46509">
    <property type="entry name" value="PHOSPHOADENOSINE PHOSPHOSULFATE REDUCTASE"/>
    <property type="match status" value="1"/>
</dbReference>
<dbReference type="PANTHER" id="PTHR46509:SF1">
    <property type="entry name" value="PHOSPHOADENOSINE PHOSPHOSULFATE REDUCTASE"/>
    <property type="match status" value="1"/>
</dbReference>
<dbReference type="NCBIfam" id="NF002537">
    <property type="entry name" value="PRK02090.1"/>
    <property type="match status" value="1"/>
</dbReference>
<sequence length="280" mass="31508">MTTLASPQFSPEEIDQINRDLAGKTPQEILNWALDNVKGLYQTTAFGLTGLAALDMISKISLERNEIHMVPLIFLDTLYHFKETTDLAQLASDTYLAPLHTYTPQNASSPSSFEAEYGPRLWETDEDSYDYLVKVEPAQRAYEELGVKAVVTGRRKSQGEERAGLKVVEVDERGLIKVNPLIEWSFGQVKEYIDKENVPYNPLLDQGYRSIGDWHSTAKPDPSATSSSNGDAGERAGRWQGKKKSECGLHKDYFQMKRAFEEKRREAVEVAQDNGVDVQV</sequence>
<dbReference type="CDD" id="cd23945">
    <property type="entry name" value="PAPS_reductase"/>
    <property type="match status" value="1"/>
</dbReference>
<evidence type="ECO:0000256" key="4">
    <source>
        <dbReference type="ARBA" id="ARBA00023002"/>
    </source>
</evidence>
<accession>A0A8K0JN64</accession>
<dbReference type="GO" id="GO:0005737">
    <property type="term" value="C:cytoplasm"/>
    <property type="evidence" value="ECO:0007669"/>
    <property type="project" value="TreeGrafter"/>
</dbReference>
<evidence type="ECO:0000313" key="10">
    <source>
        <dbReference type="EMBL" id="KAG7562424.1"/>
    </source>
</evidence>
<dbReference type="GO" id="GO:0046872">
    <property type="term" value="F:metal ion binding"/>
    <property type="evidence" value="ECO:0007669"/>
    <property type="project" value="UniProtKB-KW"/>
</dbReference>
<gene>
    <name evidence="10" type="ORF">FFLO_02098</name>
</gene>
<feature type="compositionally biased region" description="Basic and acidic residues" evidence="8">
    <location>
        <begin position="232"/>
        <end position="244"/>
    </location>
</feature>
<dbReference type="GO" id="GO:0051536">
    <property type="term" value="F:iron-sulfur cluster binding"/>
    <property type="evidence" value="ECO:0007669"/>
    <property type="project" value="UniProtKB-KW"/>
</dbReference>
<protein>
    <recommendedName>
        <fullName evidence="9">Phosphoadenosine phosphosulphate reductase domain-containing protein</fullName>
    </recommendedName>
</protein>
<keyword evidence="4" id="KW-0560">Oxidoreductase</keyword>
<dbReference type="SUPFAM" id="SSF52402">
    <property type="entry name" value="Adenine nucleotide alpha hydrolases-like"/>
    <property type="match status" value="1"/>
</dbReference>
<evidence type="ECO:0000259" key="9">
    <source>
        <dbReference type="Pfam" id="PF01507"/>
    </source>
</evidence>
<comment type="caution">
    <text evidence="10">The sequence shown here is derived from an EMBL/GenBank/DDBJ whole genome shotgun (WGS) entry which is preliminary data.</text>
</comment>
<dbReference type="NCBIfam" id="TIGR00434">
    <property type="entry name" value="cysH"/>
    <property type="match status" value="1"/>
</dbReference>
<comment type="similarity">
    <text evidence="1">Belongs to the PAPS reductase family. CysH subfamily.</text>
</comment>
<keyword evidence="6" id="KW-0411">Iron-sulfur</keyword>
<feature type="region of interest" description="Disordered" evidence="8">
    <location>
        <begin position="214"/>
        <end position="244"/>
    </location>
</feature>
<evidence type="ECO:0000313" key="11">
    <source>
        <dbReference type="Proteomes" id="UP000812966"/>
    </source>
</evidence>
<dbReference type="InterPro" id="IPR014729">
    <property type="entry name" value="Rossmann-like_a/b/a_fold"/>
</dbReference>
<organism evidence="10 11">
    <name type="scientific">Filobasidium floriforme</name>
    <dbReference type="NCBI Taxonomy" id="5210"/>
    <lineage>
        <taxon>Eukaryota</taxon>
        <taxon>Fungi</taxon>
        <taxon>Dikarya</taxon>
        <taxon>Basidiomycota</taxon>
        <taxon>Agaricomycotina</taxon>
        <taxon>Tremellomycetes</taxon>
        <taxon>Filobasidiales</taxon>
        <taxon>Filobasidiaceae</taxon>
        <taxon>Filobasidium</taxon>
    </lineage>
</organism>
<feature type="domain" description="Phosphoadenosine phosphosulphate reductase" evidence="9">
    <location>
        <begin position="41"/>
        <end position="218"/>
    </location>
</feature>
<keyword evidence="11" id="KW-1185">Reference proteome</keyword>
<dbReference type="GO" id="GO:0004604">
    <property type="term" value="F:phosphoadenylyl-sulfate reductase (thioredoxin) activity"/>
    <property type="evidence" value="ECO:0007669"/>
    <property type="project" value="InterPro"/>
</dbReference>
<keyword evidence="3" id="KW-0479">Metal-binding</keyword>